<proteinExistence type="predicted"/>
<dbReference type="SUPFAM" id="SSF47336">
    <property type="entry name" value="ACP-like"/>
    <property type="match status" value="1"/>
</dbReference>
<feature type="domain" description="Carrier" evidence="1">
    <location>
        <begin position="3"/>
        <end position="82"/>
    </location>
</feature>
<evidence type="ECO:0000313" key="3">
    <source>
        <dbReference type="Proteomes" id="UP000318103"/>
    </source>
</evidence>
<dbReference type="AlphaFoldDB" id="A0A542UF45"/>
<dbReference type="EMBL" id="VFNX01000001">
    <property type="protein sequence ID" value="TQK97689.1"/>
    <property type="molecule type" value="Genomic_DNA"/>
</dbReference>
<dbReference type="Proteomes" id="UP000318103">
    <property type="component" value="Unassembled WGS sequence"/>
</dbReference>
<dbReference type="RefSeq" id="WP_055705165.1">
    <property type="nucleotide sequence ID" value="NZ_JBPJFI010000001.1"/>
</dbReference>
<reference evidence="2 3" key="1">
    <citation type="submission" date="2019-06" db="EMBL/GenBank/DDBJ databases">
        <title>Sequencing the genomes of 1000 actinobacteria strains.</title>
        <authorList>
            <person name="Klenk H.-P."/>
        </authorList>
    </citation>
    <scope>NUCLEOTIDE SEQUENCE [LARGE SCALE GENOMIC DNA]</scope>
    <source>
        <strain evidence="2 3">DSM 41929</strain>
    </source>
</reference>
<dbReference type="InterPro" id="IPR009081">
    <property type="entry name" value="PP-bd_ACP"/>
</dbReference>
<organism evidence="2 3">
    <name type="scientific">Streptomyces puniciscabiei</name>
    <dbReference type="NCBI Taxonomy" id="164348"/>
    <lineage>
        <taxon>Bacteria</taxon>
        <taxon>Bacillati</taxon>
        <taxon>Actinomycetota</taxon>
        <taxon>Actinomycetes</taxon>
        <taxon>Kitasatosporales</taxon>
        <taxon>Streptomycetaceae</taxon>
        <taxon>Streptomyces</taxon>
    </lineage>
</organism>
<accession>A0A542UF45</accession>
<gene>
    <name evidence="2" type="ORF">FB563_2669</name>
</gene>
<evidence type="ECO:0000313" key="2">
    <source>
        <dbReference type="EMBL" id="TQK97689.1"/>
    </source>
</evidence>
<comment type="caution">
    <text evidence="2">The sequence shown here is derived from an EMBL/GenBank/DDBJ whole genome shotgun (WGS) entry which is preliminary data.</text>
</comment>
<name>A0A542UF45_9ACTN</name>
<dbReference type="Pfam" id="PF00550">
    <property type="entry name" value="PP-binding"/>
    <property type="match status" value="1"/>
</dbReference>
<dbReference type="OrthoDB" id="2665189at2"/>
<dbReference type="Gene3D" id="1.10.1200.10">
    <property type="entry name" value="ACP-like"/>
    <property type="match status" value="1"/>
</dbReference>
<sequence length="90" mass="9726">MQEEIRDFVLAVIRDVINLPVPEDAGADTPLGADGLELESLAMIELLLQLEGEYGIELPEEDVDPETVRTLGQLVQVVADRRAVTAGAGR</sequence>
<dbReference type="PROSITE" id="PS50075">
    <property type="entry name" value="CARRIER"/>
    <property type="match status" value="1"/>
</dbReference>
<protein>
    <submittedName>
        <fullName evidence="2">Acyl carrier protein</fullName>
    </submittedName>
</protein>
<evidence type="ECO:0000259" key="1">
    <source>
        <dbReference type="PROSITE" id="PS50075"/>
    </source>
</evidence>
<keyword evidence="3" id="KW-1185">Reference proteome</keyword>
<dbReference type="InterPro" id="IPR036736">
    <property type="entry name" value="ACP-like_sf"/>
</dbReference>